<dbReference type="EC" id="3.4.23.36" evidence="9"/>
<accession>A0A1F5S4C9</accession>
<comment type="catalytic activity">
    <reaction evidence="9">
        <text>Release of signal peptides from bacterial membrane prolipoproteins. Hydrolyzes -Xaa-Yaa-Zaa-|-(S,diacylglyceryl)Cys-, in which Xaa is hydrophobic (preferably Leu), and Yaa (Ala or Ser) and Zaa (Gly or Ala) have small, neutral side chains.</text>
        <dbReference type="EC" id="3.4.23.36"/>
    </reaction>
</comment>
<evidence type="ECO:0000256" key="5">
    <source>
        <dbReference type="ARBA" id="ARBA00022750"/>
    </source>
</evidence>
<comment type="caution">
    <text evidence="11">The sequence shown here is derived from an EMBL/GenBank/DDBJ whole genome shotgun (WGS) entry which is preliminary data.</text>
</comment>
<comment type="function">
    <text evidence="9">This protein specifically catalyzes the removal of signal peptides from prolipoproteins.</text>
</comment>
<protein>
    <recommendedName>
        <fullName evidence="9">Lipoprotein signal peptidase</fullName>
        <ecNumber evidence="9">3.4.23.36</ecNumber>
    </recommendedName>
    <alternativeName>
        <fullName evidence="9">Prolipoprotein signal peptidase</fullName>
    </alternativeName>
    <alternativeName>
        <fullName evidence="9">Signal peptidase II</fullName>
        <shortName evidence="9">SPase II</shortName>
    </alternativeName>
</protein>
<organism evidence="11 12">
    <name type="scientific">Candidatus Falkowbacteria bacterium RIFOXYA2_FULL_38_12</name>
    <dbReference type="NCBI Taxonomy" id="1797993"/>
    <lineage>
        <taxon>Bacteria</taxon>
        <taxon>Candidatus Falkowiibacteriota</taxon>
    </lineage>
</organism>
<evidence type="ECO:0000256" key="4">
    <source>
        <dbReference type="ARBA" id="ARBA00022692"/>
    </source>
</evidence>
<sequence length="163" mass="19228">MTFLRKITLTNFFVALLFLADRITKNFAFGLPEGGFFLFSKKFIGLQLFKNYHLIFNLKLNQYLLYLFIFLILSCVLLFLIKNYEEKNYFLVFCFSLITIGAISNLLDRLLYGYVVDFLSFFDYSIFNLADVYIFVGAGLILIKIFKSDVSFPRRRESTLRKK</sequence>
<evidence type="ECO:0000256" key="7">
    <source>
        <dbReference type="ARBA" id="ARBA00022989"/>
    </source>
</evidence>
<proteinExistence type="inferred from homology"/>
<keyword evidence="6 9" id="KW-0378">Hydrolase</keyword>
<keyword evidence="3 9" id="KW-0645">Protease</keyword>
<keyword evidence="5 9" id="KW-0064">Aspartyl protease</keyword>
<dbReference type="UniPathway" id="UPA00665"/>
<evidence type="ECO:0000256" key="1">
    <source>
        <dbReference type="ARBA" id="ARBA00006139"/>
    </source>
</evidence>
<reference evidence="11 12" key="1">
    <citation type="journal article" date="2016" name="Nat. Commun.">
        <title>Thousands of microbial genomes shed light on interconnected biogeochemical processes in an aquifer system.</title>
        <authorList>
            <person name="Anantharaman K."/>
            <person name="Brown C.T."/>
            <person name="Hug L.A."/>
            <person name="Sharon I."/>
            <person name="Castelle C.J."/>
            <person name="Probst A.J."/>
            <person name="Thomas B.C."/>
            <person name="Singh A."/>
            <person name="Wilkins M.J."/>
            <person name="Karaoz U."/>
            <person name="Brodie E.L."/>
            <person name="Williams K.H."/>
            <person name="Hubbard S.S."/>
            <person name="Banfield J.F."/>
        </authorList>
    </citation>
    <scope>NUCLEOTIDE SEQUENCE [LARGE SCALE GENOMIC DNA]</scope>
</reference>
<dbReference type="EMBL" id="MFGA01000004">
    <property type="protein sequence ID" value="OGF21545.1"/>
    <property type="molecule type" value="Genomic_DNA"/>
</dbReference>
<dbReference type="PANTHER" id="PTHR33695">
    <property type="entry name" value="LIPOPROTEIN SIGNAL PEPTIDASE"/>
    <property type="match status" value="1"/>
</dbReference>
<feature type="transmembrane region" description="Helical" evidence="9">
    <location>
        <begin position="126"/>
        <end position="146"/>
    </location>
</feature>
<dbReference type="AlphaFoldDB" id="A0A1F5S4C9"/>
<comment type="similarity">
    <text evidence="1 9 10">Belongs to the peptidase A8 family.</text>
</comment>
<dbReference type="Pfam" id="PF01252">
    <property type="entry name" value="Peptidase_A8"/>
    <property type="match status" value="1"/>
</dbReference>
<comment type="pathway">
    <text evidence="9">Protein modification; lipoprotein biosynthesis (signal peptide cleavage).</text>
</comment>
<keyword evidence="4 9" id="KW-0812">Transmembrane</keyword>
<dbReference type="GO" id="GO:0005886">
    <property type="term" value="C:plasma membrane"/>
    <property type="evidence" value="ECO:0007669"/>
    <property type="project" value="UniProtKB-SubCell"/>
</dbReference>
<keyword evidence="2 9" id="KW-1003">Cell membrane</keyword>
<evidence type="ECO:0000313" key="12">
    <source>
        <dbReference type="Proteomes" id="UP000177407"/>
    </source>
</evidence>
<evidence type="ECO:0000256" key="2">
    <source>
        <dbReference type="ARBA" id="ARBA00022475"/>
    </source>
</evidence>
<dbReference type="InterPro" id="IPR001872">
    <property type="entry name" value="Peptidase_A8"/>
</dbReference>
<dbReference type="GO" id="GO:0004190">
    <property type="term" value="F:aspartic-type endopeptidase activity"/>
    <property type="evidence" value="ECO:0007669"/>
    <property type="project" value="UniProtKB-UniRule"/>
</dbReference>
<evidence type="ECO:0000313" key="11">
    <source>
        <dbReference type="EMBL" id="OGF21545.1"/>
    </source>
</evidence>
<dbReference type="PRINTS" id="PR00781">
    <property type="entry name" value="LIPOSIGPTASE"/>
</dbReference>
<evidence type="ECO:0000256" key="9">
    <source>
        <dbReference type="HAMAP-Rule" id="MF_00161"/>
    </source>
</evidence>
<name>A0A1F5S4C9_9BACT</name>
<dbReference type="PANTHER" id="PTHR33695:SF1">
    <property type="entry name" value="LIPOPROTEIN SIGNAL PEPTIDASE"/>
    <property type="match status" value="1"/>
</dbReference>
<dbReference type="HAMAP" id="MF_00161">
    <property type="entry name" value="LspA"/>
    <property type="match status" value="1"/>
</dbReference>
<feature type="transmembrane region" description="Helical" evidence="9">
    <location>
        <begin position="88"/>
        <end position="106"/>
    </location>
</feature>
<evidence type="ECO:0000256" key="8">
    <source>
        <dbReference type="ARBA" id="ARBA00023136"/>
    </source>
</evidence>
<feature type="active site" evidence="9">
    <location>
        <position position="117"/>
    </location>
</feature>
<feature type="active site" evidence="9">
    <location>
        <position position="131"/>
    </location>
</feature>
<evidence type="ECO:0000256" key="10">
    <source>
        <dbReference type="RuleBase" id="RU004181"/>
    </source>
</evidence>
<keyword evidence="8 9" id="KW-0472">Membrane</keyword>
<comment type="caution">
    <text evidence="9">Lacks conserved residue(s) required for the propagation of feature annotation.</text>
</comment>
<evidence type="ECO:0000256" key="6">
    <source>
        <dbReference type="ARBA" id="ARBA00022801"/>
    </source>
</evidence>
<dbReference type="Proteomes" id="UP000177407">
    <property type="component" value="Unassembled WGS sequence"/>
</dbReference>
<feature type="transmembrane region" description="Helical" evidence="9">
    <location>
        <begin position="63"/>
        <end position="81"/>
    </location>
</feature>
<keyword evidence="7 9" id="KW-1133">Transmembrane helix</keyword>
<dbReference type="GO" id="GO:0006508">
    <property type="term" value="P:proteolysis"/>
    <property type="evidence" value="ECO:0007669"/>
    <property type="project" value="UniProtKB-KW"/>
</dbReference>
<comment type="subcellular location">
    <subcellularLocation>
        <location evidence="9">Cell membrane</location>
        <topology evidence="9">Multi-pass membrane protein</topology>
    </subcellularLocation>
</comment>
<gene>
    <name evidence="9" type="primary">lspA</name>
    <name evidence="11" type="ORF">A2257_01225</name>
</gene>
<evidence type="ECO:0000256" key="3">
    <source>
        <dbReference type="ARBA" id="ARBA00022670"/>
    </source>
</evidence>